<evidence type="ECO:0000313" key="1">
    <source>
        <dbReference type="EMBL" id="KAK0608088.1"/>
    </source>
</evidence>
<reference evidence="1" key="2">
    <citation type="submission" date="2023-06" db="EMBL/GenBank/DDBJ databases">
        <authorList>
            <person name="Swenson N.G."/>
            <person name="Wegrzyn J.L."/>
            <person name="Mcevoy S.L."/>
        </authorList>
    </citation>
    <scope>NUCLEOTIDE SEQUENCE</scope>
    <source>
        <strain evidence="1">NS2018</strain>
        <tissue evidence="1">Leaf</tissue>
    </source>
</reference>
<protein>
    <recommendedName>
        <fullName evidence="3">Retrotransposon gag domain-containing protein</fullName>
    </recommendedName>
</protein>
<sequence>MRNHVYDDSTPPHPRDLRHYVLRDHETHRAFNAKVEILEFEGKMQSDKFVEWLNTDIFLKINNFRQRDLSVAEYTAEFDNLMLKGDVAEPEE</sequence>
<organism evidence="1 2">
    <name type="scientific">Acer saccharum</name>
    <name type="common">Sugar maple</name>
    <dbReference type="NCBI Taxonomy" id="4024"/>
    <lineage>
        <taxon>Eukaryota</taxon>
        <taxon>Viridiplantae</taxon>
        <taxon>Streptophyta</taxon>
        <taxon>Embryophyta</taxon>
        <taxon>Tracheophyta</taxon>
        <taxon>Spermatophyta</taxon>
        <taxon>Magnoliopsida</taxon>
        <taxon>eudicotyledons</taxon>
        <taxon>Gunneridae</taxon>
        <taxon>Pentapetalae</taxon>
        <taxon>rosids</taxon>
        <taxon>malvids</taxon>
        <taxon>Sapindales</taxon>
        <taxon>Sapindaceae</taxon>
        <taxon>Hippocastanoideae</taxon>
        <taxon>Acereae</taxon>
        <taxon>Acer</taxon>
    </lineage>
</organism>
<proteinExistence type="predicted"/>
<evidence type="ECO:0000313" key="2">
    <source>
        <dbReference type="Proteomes" id="UP001168877"/>
    </source>
</evidence>
<dbReference type="AlphaFoldDB" id="A0AA39TV24"/>
<accession>A0AA39TV24</accession>
<evidence type="ECO:0008006" key="3">
    <source>
        <dbReference type="Google" id="ProtNLM"/>
    </source>
</evidence>
<comment type="caution">
    <text evidence="1">The sequence shown here is derived from an EMBL/GenBank/DDBJ whole genome shotgun (WGS) entry which is preliminary data.</text>
</comment>
<dbReference type="Proteomes" id="UP001168877">
    <property type="component" value="Unassembled WGS sequence"/>
</dbReference>
<gene>
    <name evidence="1" type="ORF">LWI29_025362</name>
</gene>
<reference evidence="1" key="1">
    <citation type="journal article" date="2022" name="Plant J.">
        <title>Strategies of tolerance reflected in two North American maple genomes.</title>
        <authorList>
            <person name="McEvoy S.L."/>
            <person name="Sezen U.U."/>
            <person name="Trouern-Trend A."/>
            <person name="McMahon S.M."/>
            <person name="Schaberg P.G."/>
            <person name="Yang J."/>
            <person name="Wegrzyn J.L."/>
            <person name="Swenson N.G."/>
        </authorList>
    </citation>
    <scope>NUCLEOTIDE SEQUENCE</scope>
    <source>
        <strain evidence="1">NS2018</strain>
    </source>
</reference>
<keyword evidence="2" id="KW-1185">Reference proteome</keyword>
<name>A0AA39TV24_ACESA</name>
<dbReference type="EMBL" id="JAUESC010000001">
    <property type="protein sequence ID" value="KAK0608088.1"/>
    <property type="molecule type" value="Genomic_DNA"/>
</dbReference>